<dbReference type="PANTHER" id="PTHR43303">
    <property type="entry name" value="NADPH DEHYDROGENASE C23G7.10C-RELATED"/>
    <property type="match status" value="1"/>
</dbReference>
<proteinExistence type="predicted"/>
<dbReference type="InterPro" id="IPR001155">
    <property type="entry name" value="OxRdtase_FMN_N"/>
</dbReference>
<evidence type="ECO:0000259" key="2">
    <source>
        <dbReference type="Pfam" id="PF01494"/>
    </source>
</evidence>
<dbReference type="Gene3D" id="3.50.50.60">
    <property type="entry name" value="FAD/NAD(P)-binding domain"/>
    <property type="match status" value="1"/>
</dbReference>
<dbReference type="GO" id="GO:0004497">
    <property type="term" value="F:monooxygenase activity"/>
    <property type="evidence" value="ECO:0007669"/>
    <property type="project" value="UniProtKB-KW"/>
</dbReference>
<dbReference type="PRINTS" id="PR00420">
    <property type="entry name" value="RNGMNOXGNASE"/>
</dbReference>
<feature type="domain" description="FAD-binding" evidence="2">
    <location>
        <begin position="3"/>
        <end position="310"/>
    </location>
</feature>
<dbReference type="EMBL" id="FNKX01000002">
    <property type="protein sequence ID" value="SDR50592.1"/>
    <property type="molecule type" value="Genomic_DNA"/>
</dbReference>
<dbReference type="GO" id="GO:0071949">
    <property type="term" value="F:FAD binding"/>
    <property type="evidence" value="ECO:0007669"/>
    <property type="project" value="InterPro"/>
</dbReference>
<dbReference type="Pfam" id="PF00724">
    <property type="entry name" value="Oxidored_FMN"/>
    <property type="match status" value="1"/>
</dbReference>
<dbReference type="Pfam" id="PF01494">
    <property type="entry name" value="FAD_binding_3"/>
    <property type="match status" value="1"/>
</dbReference>
<dbReference type="SUPFAM" id="SSF51395">
    <property type="entry name" value="FMN-linked oxidoreductases"/>
    <property type="match status" value="1"/>
</dbReference>
<reference evidence="4" key="1">
    <citation type="submission" date="2016-10" db="EMBL/GenBank/DDBJ databases">
        <authorList>
            <person name="Varghese N."/>
            <person name="Submissions S."/>
        </authorList>
    </citation>
    <scope>NUCLEOTIDE SEQUENCE [LARGE SCALE GENOMIC DNA]</scope>
    <source>
        <strain evidence="4">DUS833</strain>
    </source>
</reference>
<keyword evidence="4" id="KW-1185">Reference proteome</keyword>
<name>A0A1H1JKX1_9BURK</name>
<keyword evidence="3" id="KW-0560">Oxidoreductase</keyword>
<dbReference type="GO" id="GO:0050661">
    <property type="term" value="F:NADP binding"/>
    <property type="evidence" value="ECO:0007669"/>
    <property type="project" value="InterPro"/>
</dbReference>
<dbReference type="CDD" id="cd02932">
    <property type="entry name" value="OYE_YqiM_FMN"/>
    <property type="match status" value="1"/>
</dbReference>
<dbReference type="GO" id="GO:0003959">
    <property type="term" value="F:NADPH dehydrogenase activity"/>
    <property type="evidence" value="ECO:0007669"/>
    <property type="project" value="InterPro"/>
</dbReference>
<protein>
    <submittedName>
        <fullName evidence="3">Anthraniloyl-CoA monooxygenase</fullName>
    </submittedName>
</protein>
<dbReference type="InterPro" id="IPR013785">
    <property type="entry name" value="Aldolase_TIM"/>
</dbReference>
<dbReference type="InterPro" id="IPR002938">
    <property type="entry name" value="FAD-bd"/>
</dbReference>
<dbReference type="RefSeq" id="WP_090807880.1">
    <property type="nucleotide sequence ID" value="NZ_FNKX01000002.1"/>
</dbReference>
<dbReference type="STRING" id="157910.SAMN05445850_5094"/>
<sequence>MRIVCIGGGPAGLYFGLLMKQRNPGHEVMVIERNRAYDTFGWGVVFSDQTLGNLRAADAPSAEAILDAFNHWDDIEIHFRGRSVRSSGHGFCGIGRKRLLNILQARCEELGVKLVFETQVVDDSAYDADLIIASDGLNSLVRQKYADTYQPDIDVRDCRFVWLGTKKLFDAFTFAFEQTEFGWFQAHAYRFDDQTSTFIVETPERVWRAAGLDEMSKEDSIAFCEKLFAKYLDGNALMSNAAHLRGSSQWIRFPRVVNKEWVHWRSNANGTRTPIVLMGDAAHTAHFSIGSGTKLALEDAIELANSISAHPGSRLDDLAAALKHYTEVRSVDVLRIQNAARNSTEWFEHVDRYTSFEPEQFAYSLLTRSQRISHENLRERDAQYLSGFEDWLAKRAGVERAANRHSIPPMFTPLKVRGVKLKNRVMVSPMAQYSAVNGVAGDYHLMHLGARAMGGAALVMTEMTCVSPEARITPGCPGMYAPEHLVAWKRIVDLVHLQSDAKIGIQLGHSGAKGSTRVAWEGIDQPLDEGNWPLVSASPQQYLRGISQHSREATHDELRAIEQQFVEATRMSIEAGFDWLELHCAHGYFLSSFLSPLTNHRSDTYGGPLENRLRYPLQVFSAIRAVWPQDKPISVRISAHDWVDGGNTPDDAVKIAQAFKAAGADMIDVSSGQVSKEEKPVFGRMFQTPFADRVRNEAGIATIAVGAISEADHVNSIIAAGRADLCAIARPHLANPSWTLNEAAKIGYLDVAWPKPYTAAKMQLERNLERERAQAIANAGLTAQQRAQRAEGTV</sequence>
<evidence type="ECO:0000259" key="1">
    <source>
        <dbReference type="Pfam" id="PF00724"/>
    </source>
</evidence>
<accession>A0A1H1JKX1</accession>
<dbReference type="Gene3D" id="3.20.20.70">
    <property type="entry name" value="Aldolase class I"/>
    <property type="match status" value="1"/>
</dbReference>
<dbReference type="GO" id="GO:0010181">
    <property type="term" value="F:FMN binding"/>
    <property type="evidence" value="ECO:0007669"/>
    <property type="project" value="InterPro"/>
</dbReference>
<dbReference type="PANTHER" id="PTHR43303:SF3">
    <property type="entry name" value="BLR3436 PROTEIN"/>
    <property type="match status" value="1"/>
</dbReference>
<keyword evidence="3" id="KW-0503">Monooxygenase</keyword>
<gene>
    <name evidence="3" type="ORF">SAMN05445850_5094</name>
</gene>
<evidence type="ECO:0000313" key="3">
    <source>
        <dbReference type="EMBL" id="SDR50592.1"/>
    </source>
</evidence>
<dbReference type="Gene3D" id="3.30.9.20">
    <property type="match status" value="1"/>
</dbReference>
<dbReference type="SUPFAM" id="SSF51905">
    <property type="entry name" value="FAD/NAD(P)-binding domain"/>
    <property type="match status" value="1"/>
</dbReference>
<dbReference type="InterPro" id="IPR044152">
    <property type="entry name" value="YqjM-like"/>
</dbReference>
<dbReference type="NCBIfam" id="NF006101">
    <property type="entry name" value="PRK08255.1"/>
    <property type="match status" value="1"/>
</dbReference>
<dbReference type="AlphaFoldDB" id="A0A1H1JKX1"/>
<dbReference type="InterPro" id="IPR036188">
    <property type="entry name" value="FAD/NAD-bd_sf"/>
</dbReference>
<evidence type="ECO:0000313" key="4">
    <source>
        <dbReference type="Proteomes" id="UP000199365"/>
    </source>
</evidence>
<organism evidence="3 4">
    <name type="scientific">Paraburkholderia tuberum</name>
    <dbReference type="NCBI Taxonomy" id="157910"/>
    <lineage>
        <taxon>Bacteria</taxon>
        <taxon>Pseudomonadati</taxon>
        <taxon>Pseudomonadota</taxon>
        <taxon>Betaproteobacteria</taxon>
        <taxon>Burkholderiales</taxon>
        <taxon>Burkholderiaceae</taxon>
        <taxon>Paraburkholderia</taxon>
    </lineage>
</organism>
<dbReference type="Proteomes" id="UP000199365">
    <property type="component" value="Unassembled WGS sequence"/>
</dbReference>
<feature type="domain" description="NADH:flavin oxidoreductase/NADH oxidase N-terminal" evidence="1">
    <location>
        <begin position="410"/>
        <end position="739"/>
    </location>
</feature>